<dbReference type="InterPro" id="IPR002156">
    <property type="entry name" value="RNaseH_domain"/>
</dbReference>
<dbReference type="PANTHER" id="PTHR33481:SF1">
    <property type="entry name" value="ENDONUCLEASE_EXONUCLEASE_PHOSPHATASE DOMAIN-CONTAINING PROTEIN-RELATED"/>
    <property type="match status" value="1"/>
</dbReference>
<comment type="caution">
    <text evidence="2">The sequence shown here is derived from an EMBL/GenBank/DDBJ whole genome shotgun (WGS) entry which is preliminary data.</text>
</comment>
<feature type="domain" description="RNase H type-1" evidence="1">
    <location>
        <begin position="295"/>
        <end position="423"/>
    </location>
</feature>
<name>A0A0B1P0L9_UNCNE</name>
<dbReference type="SUPFAM" id="SSF53098">
    <property type="entry name" value="Ribonuclease H-like"/>
    <property type="match status" value="1"/>
</dbReference>
<dbReference type="STRING" id="52586.A0A0B1P0L9"/>
<sequence>MDDITVAVASTSITKNIRLLTEATKRLFLIAQNISATFELDKTELIHFHRKRQVINSPLDIQGITLEPKEIVKWLGFWLNQRLSYETHVDKRLQLASGVIQNIKRLTSSSRGLRLNQIRQLYLSCVTTVLDYGSILWYQKYGTEKHLNKYQRFQNIAVRMITGAYYGSPAKALEVEAAILPCRVRHLKLAYSYALRILRLQTIHPIQECLFTSQRNESSSILTSKFNLLAHLIDNKTQIVRLGKLLSPLTSNWRLEHSDFSWNPPWKSLNIAISIPKLEKQVLRTRHETLFSQIHPSASIIYTDGSRTIGKGSSIGFVIYLPYTREAKFYSFNLGDGVGITDAETYCILKSIKTLKNISSSRKCYIFSDSQAALLRIKNANNYFCHQIRRHAHNYQISMEWCPGHIGIEGNEIAHGLARKGAELEIHPQNIYITISVLKENANQEILKAWRKIWNVELLREEEGRIARGLEISAEKHKQHISKLVWASEICEPIFTK</sequence>
<reference evidence="2 3" key="1">
    <citation type="journal article" date="2014" name="BMC Genomics">
        <title>Adaptive genomic structural variation in the grape powdery mildew pathogen, Erysiphe necator.</title>
        <authorList>
            <person name="Jones L."/>
            <person name="Riaz S."/>
            <person name="Morales-Cruz A."/>
            <person name="Amrine K.C."/>
            <person name="McGuire B."/>
            <person name="Gubler W.D."/>
            <person name="Walker M.A."/>
            <person name="Cantu D."/>
        </authorList>
    </citation>
    <scope>NUCLEOTIDE SEQUENCE [LARGE SCALE GENOMIC DNA]</scope>
    <source>
        <strain evidence="3">c</strain>
    </source>
</reference>
<dbReference type="Pfam" id="PF00075">
    <property type="entry name" value="RNase_H"/>
    <property type="match status" value="1"/>
</dbReference>
<dbReference type="HOGENOM" id="CLU_000680_26_3_1"/>
<keyword evidence="3" id="KW-1185">Reference proteome</keyword>
<evidence type="ECO:0000313" key="2">
    <source>
        <dbReference type="EMBL" id="KHJ30354.1"/>
    </source>
</evidence>
<dbReference type="CDD" id="cd09276">
    <property type="entry name" value="Rnase_HI_RT_non_LTR"/>
    <property type="match status" value="1"/>
</dbReference>
<proteinExistence type="predicted"/>
<dbReference type="Proteomes" id="UP000030854">
    <property type="component" value="Unassembled WGS sequence"/>
</dbReference>
<dbReference type="AlphaFoldDB" id="A0A0B1P0L9"/>
<protein>
    <recommendedName>
        <fullName evidence="1">RNase H type-1 domain-containing protein</fullName>
    </recommendedName>
</protein>
<dbReference type="GO" id="GO:0004523">
    <property type="term" value="F:RNA-DNA hybrid ribonuclease activity"/>
    <property type="evidence" value="ECO:0007669"/>
    <property type="project" value="InterPro"/>
</dbReference>
<dbReference type="GO" id="GO:0003676">
    <property type="term" value="F:nucleic acid binding"/>
    <property type="evidence" value="ECO:0007669"/>
    <property type="project" value="InterPro"/>
</dbReference>
<evidence type="ECO:0000313" key="3">
    <source>
        <dbReference type="Proteomes" id="UP000030854"/>
    </source>
</evidence>
<accession>A0A0B1P0L9</accession>
<dbReference type="PANTHER" id="PTHR33481">
    <property type="entry name" value="REVERSE TRANSCRIPTASE"/>
    <property type="match status" value="1"/>
</dbReference>
<dbReference type="OMA" id="EREDATH"/>
<dbReference type="PROSITE" id="PS50879">
    <property type="entry name" value="RNASE_H_1"/>
    <property type="match status" value="1"/>
</dbReference>
<organism evidence="2 3">
    <name type="scientific">Uncinula necator</name>
    <name type="common">Grape powdery mildew</name>
    <dbReference type="NCBI Taxonomy" id="52586"/>
    <lineage>
        <taxon>Eukaryota</taxon>
        <taxon>Fungi</taxon>
        <taxon>Dikarya</taxon>
        <taxon>Ascomycota</taxon>
        <taxon>Pezizomycotina</taxon>
        <taxon>Leotiomycetes</taxon>
        <taxon>Erysiphales</taxon>
        <taxon>Erysiphaceae</taxon>
        <taxon>Erysiphe</taxon>
    </lineage>
</organism>
<gene>
    <name evidence="2" type="ORF">EV44_g4977</name>
</gene>
<dbReference type="InterPro" id="IPR012337">
    <property type="entry name" value="RNaseH-like_sf"/>
</dbReference>
<dbReference type="InterPro" id="IPR036397">
    <property type="entry name" value="RNaseH_sf"/>
</dbReference>
<evidence type="ECO:0000259" key="1">
    <source>
        <dbReference type="PROSITE" id="PS50879"/>
    </source>
</evidence>
<dbReference type="EMBL" id="JNVN01004409">
    <property type="protein sequence ID" value="KHJ30354.1"/>
    <property type="molecule type" value="Genomic_DNA"/>
</dbReference>
<dbReference type="Gene3D" id="3.30.420.10">
    <property type="entry name" value="Ribonuclease H-like superfamily/Ribonuclease H"/>
    <property type="match status" value="1"/>
</dbReference>